<dbReference type="KEGG" id="bmus:118894011"/>
<sequence>MLQEKSPLPLPSSSRLRGPWGSPAPTDRSLKSLRLYPSCGPDPTQSTAMKRNARLWCPFQKGTYEITRKARRQCQACRLRKLPESGWRKDGAGGRGHSQPAHPSFPKCFSRGAQSPRESGKRQVSCHKHVPIPYSCSSPCRCLRLLLAIPAVIMSDTAVAQKRALIRRKKREQIGTQPPGAQGLTEEQQMMIRELITAQMKTSDSIFTHFRNFRTESREEAAKWSKIREDLCSVKVSLQLRGEDGSIWSYKPPADNSGKEISSLLPHMADTSTYMFKGIINFAKAILLFQGAGLRHFPRKRHLLLILAARDLLIEDQISLLKGATFELCQLRFNTVFNAETRTWECGQLSYCLEALPVPERCLSALAEGGFQQLLLEPVLKFHYLLKKLQPHKEECVLRQAICLFSPDRPGVGQCRLLDQLQERFAITLKAYIECNRPRPAHWFLFLKILAMLAELRCINVQHTQRLLRIQDIHPFATPLTQKLFSITNG</sequence>
<evidence type="ECO:0000259" key="11">
    <source>
        <dbReference type="PROSITE" id="PS51843"/>
    </source>
</evidence>
<keyword evidence="4" id="KW-0862">Zinc</keyword>
<keyword evidence="8 13" id="KW-0675">Receptor</keyword>
<evidence type="ECO:0000256" key="1">
    <source>
        <dbReference type="ARBA" id="ARBA00008092"/>
    </source>
</evidence>
<reference evidence="13" key="1">
    <citation type="submission" date="2025-08" db="UniProtKB">
        <authorList>
            <consortium name="RefSeq"/>
        </authorList>
    </citation>
    <scope>IDENTIFICATION</scope>
    <source>
        <tissue evidence="13">Epidermis and Blubber</tissue>
    </source>
</reference>
<feature type="domain" description="NR LBD" evidence="11">
    <location>
        <begin position="187"/>
        <end position="489"/>
    </location>
</feature>
<dbReference type="InterPro" id="IPR050234">
    <property type="entry name" value="Nuclear_hormone_rcpt_NR1"/>
</dbReference>
<dbReference type="GO" id="GO:0030154">
    <property type="term" value="P:cell differentiation"/>
    <property type="evidence" value="ECO:0007669"/>
    <property type="project" value="TreeGrafter"/>
</dbReference>
<dbReference type="OrthoDB" id="6355676at2759"/>
<dbReference type="Pfam" id="PF00105">
    <property type="entry name" value="zf-C4"/>
    <property type="match status" value="1"/>
</dbReference>
<feature type="region of interest" description="Disordered" evidence="10">
    <location>
        <begin position="85"/>
        <end position="120"/>
    </location>
</feature>
<dbReference type="InterPro" id="IPR035500">
    <property type="entry name" value="NHR-like_dom_sf"/>
</dbReference>
<evidence type="ECO:0000256" key="2">
    <source>
        <dbReference type="ARBA" id="ARBA00022723"/>
    </source>
</evidence>
<dbReference type="PROSITE" id="PS51843">
    <property type="entry name" value="NR_LBD"/>
    <property type="match status" value="1"/>
</dbReference>
<organism evidence="12 13">
    <name type="scientific">Balaenoptera musculus</name>
    <name type="common">Blue whale</name>
    <dbReference type="NCBI Taxonomy" id="9771"/>
    <lineage>
        <taxon>Eukaryota</taxon>
        <taxon>Metazoa</taxon>
        <taxon>Chordata</taxon>
        <taxon>Craniata</taxon>
        <taxon>Vertebrata</taxon>
        <taxon>Euteleostomi</taxon>
        <taxon>Mammalia</taxon>
        <taxon>Eutheria</taxon>
        <taxon>Laurasiatheria</taxon>
        <taxon>Artiodactyla</taxon>
        <taxon>Whippomorpha</taxon>
        <taxon>Cetacea</taxon>
        <taxon>Mysticeti</taxon>
        <taxon>Balaenopteridae</taxon>
        <taxon>Balaenoptera</taxon>
    </lineage>
</organism>
<evidence type="ECO:0000256" key="3">
    <source>
        <dbReference type="ARBA" id="ARBA00022771"/>
    </source>
</evidence>
<keyword evidence="9" id="KW-0539">Nucleus</keyword>
<keyword evidence="7" id="KW-0804">Transcription</keyword>
<dbReference type="GO" id="GO:0045944">
    <property type="term" value="P:positive regulation of transcription by RNA polymerase II"/>
    <property type="evidence" value="ECO:0007669"/>
    <property type="project" value="TreeGrafter"/>
</dbReference>
<dbReference type="RefSeq" id="XP_036705575.1">
    <property type="nucleotide sequence ID" value="XM_036849680.1"/>
</dbReference>
<feature type="region of interest" description="Disordered" evidence="10">
    <location>
        <begin position="1"/>
        <end position="46"/>
    </location>
</feature>
<evidence type="ECO:0000256" key="8">
    <source>
        <dbReference type="ARBA" id="ARBA00023170"/>
    </source>
</evidence>
<evidence type="ECO:0000256" key="7">
    <source>
        <dbReference type="ARBA" id="ARBA00023163"/>
    </source>
</evidence>
<dbReference type="GO" id="GO:0000978">
    <property type="term" value="F:RNA polymerase II cis-regulatory region sequence-specific DNA binding"/>
    <property type="evidence" value="ECO:0007669"/>
    <property type="project" value="TreeGrafter"/>
</dbReference>
<dbReference type="GeneID" id="118894011"/>
<evidence type="ECO:0000256" key="5">
    <source>
        <dbReference type="ARBA" id="ARBA00023015"/>
    </source>
</evidence>
<dbReference type="GO" id="GO:0004879">
    <property type="term" value="F:nuclear receptor activity"/>
    <property type="evidence" value="ECO:0007669"/>
    <property type="project" value="TreeGrafter"/>
</dbReference>
<evidence type="ECO:0000313" key="12">
    <source>
        <dbReference type="Proteomes" id="UP000694857"/>
    </source>
</evidence>
<keyword evidence="12" id="KW-1185">Reference proteome</keyword>
<dbReference type="CTD" id="8856"/>
<accession>A0A8B8XCC6</accession>
<dbReference type="Proteomes" id="UP000694857">
    <property type="component" value="Chromosome 4"/>
</dbReference>
<protein>
    <submittedName>
        <fullName evidence="13">Nuclear receptor subfamily 1 group I member 2</fullName>
    </submittedName>
</protein>
<keyword evidence="3" id="KW-0863">Zinc-finger</keyword>
<dbReference type="GO" id="GO:0000122">
    <property type="term" value="P:negative regulation of transcription by RNA polymerase II"/>
    <property type="evidence" value="ECO:0007669"/>
    <property type="project" value="TreeGrafter"/>
</dbReference>
<dbReference type="Gene3D" id="1.10.565.10">
    <property type="entry name" value="Retinoid X Receptor"/>
    <property type="match status" value="1"/>
</dbReference>
<dbReference type="SMART" id="SM00430">
    <property type="entry name" value="HOLI"/>
    <property type="match status" value="1"/>
</dbReference>
<name>A0A8B8XCC6_BALMU</name>
<evidence type="ECO:0000256" key="4">
    <source>
        <dbReference type="ARBA" id="ARBA00022833"/>
    </source>
</evidence>
<dbReference type="PANTHER" id="PTHR24082">
    <property type="entry name" value="NUCLEAR HORMONE RECEPTOR"/>
    <property type="match status" value="1"/>
</dbReference>
<keyword evidence="5" id="KW-0805">Transcription regulation</keyword>
<evidence type="ECO:0000256" key="6">
    <source>
        <dbReference type="ARBA" id="ARBA00023125"/>
    </source>
</evidence>
<dbReference type="AlphaFoldDB" id="A0A8B8XCC6"/>
<dbReference type="SUPFAM" id="SSF48508">
    <property type="entry name" value="Nuclear receptor ligand-binding domain"/>
    <property type="match status" value="1"/>
</dbReference>
<keyword evidence="2" id="KW-0479">Metal-binding</keyword>
<keyword evidence="6" id="KW-0238">DNA-binding</keyword>
<evidence type="ECO:0000256" key="9">
    <source>
        <dbReference type="ARBA" id="ARBA00023242"/>
    </source>
</evidence>
<gene>
    <name evidence="13" type="primary">NR1I2</name>
</gene>
<comment type="similarity">
    <text evidence="1">Belongs to the nuclear hormone receptor family. NR1 subfamily.</text>
</comment>
<dbReference type="InterPro" id="IPR000536">
    <property type="entry name" value="Nucl_hrmn_rcpt_lig-bd"/>
</dbReference>
<proteinExistence type="inferred from homology"/>
<evidence type="ECO:0000256" key="10">
    <source>
        <dbReference type="SAM" id="MobiDB-lite"/>
    </source>
</evidence>
<evidence type="ECO:0000313" key="13">
    <source>
        <dbReference type="RefSeq" id="XP_036705575.1"/>
    </source>
</evidence>
<dbReference type="InterPro" id="IPR001628">
    <property type="entry name" value="Znf_hrmn_rcpt"/>
</dbReference>
<dbReference type="GO" id="GO:0008270">
    <property type="term" value="F:zinc ion binding"/>
    <property type="evidence" value="ECO:0007669"/>
    <property type="project" value="UniProtKB-KW"/>
</dbReference>
<dbReference type="Pfam" id="PF00104">
    <property type="entry name" value="Hormone_recep"/>
    <property type="match status" value="1"/>
</dbReference>
<dbReference type="PANTHER" id="PTHR24082:SF39">
    <property type="entry name" value="NUCLEAR RECEPTOR SUBFAMILY 1 GROUP I MEMBER 2"/>
    <property type="match status" value="1"/>
</dbReference>